<dbReference type="Gene3D" id="3.80.10.10">
    <property type="entry name" value="Ribonuclease Inhibitor"/>
    <property type="match status" value="2"/>
</dbReference>
<accession>A0A8I6R9Q7</accession>
<evidence type="ECO:0000313" key="5">
    <source>
        <dbReference type="Proteomes" id="UP000494040"/>
    </source>
</evidence>
<dbReference type="InterPro" id="IPR050328">
    <property type="entry name" value="Dev_Immune_Receptor"/>
</dbReference>
<evidence type="ECO:0000256" key="1">
    <source>
        <dbReference type="ARBA" id="ARBA00022729"/>
    </source>
</evidence>
<keyword evidence="5" id="KW-1185">Reference proteome</keyword>
<dbReference type="InterPro" id="IPR032675">
    <property type="entry name" value="LRR_dom_sf"/>
</dbReference>
<keyword evidence="2" id="KW-0472">Membrane</keyword>
<dbReference type="RefSeq" id="XP_014239839.1">
    <property type="nucleotide sequence ID" value="XM_014384353.2"/>
</dbReference>
<evidence type="ECO:0000313" key="4">
    <source>
        <dbReference type="EnsemblMetazoa" id="XP_014239839.1"/>
    </source>
</evidence>
<dbReference type="OMA" id="WECNASI"/>
<dbReference type="PANTHER" id="PTHR24373:SF275">
    <property type="entry name" value="TIR DOMAIN-CONTAINING PROTEIN"/>
    <property type="match status" value="1"/>
</dbReference>
<dbReference type="PANTHER" id="PTHR24373">
    <property type="entry name" value="SLIT RELATED LEUCINE-RICH REPEAT NEURONAL PROTEIN"/>
    <property type="match status" value="1"/>
</dbReference>
<evidence type="ECO:0000256" key="3">
    <source>
        <dbReference type="SAM" id="SignalP"/>
    </source>
</evidence>
<proteinExistence type="predicted"/>
<name>A0A8I6R9Q7_CIMLE</name>
<dbReference type="Pfam" id="PF13855">
    <property type="entry name" value="LRR_8"/>
    <property type="match status" value="2"/>
</dbReference>
<organism evidence="4 5">
    <name type="scientific">Cimex lectularius</name>
    <name type="common">Bed bug</name>
    <name type="synonym">Acanthia lectularia</name>
    <dbReference type="NCBI Taxonomy" id="79782"/>
    <lineage>
        <taxon>Eukaryota</taxon>
        <taxon>Metazoa</taxon>
        <taxon>Ecdysozoa</taxon>
        <taxon>Arthropoda</taxon>
        <taxon>Hexapoda</taxon>
        <taxon>Insecta</taxon>
        <taxon>Pterygota</taxon>
        <taxon>Neoptera</taxon>
        <taxon>Paraneoptera</taxon>
        <taxon>Hemiptera</taxon>
        <taxon>Heteroptera</taxon>
        <taxon>Panheteroptera</taxon>
        <taxon>Cimicomorpha</taxon>
        <taxon>Cimicidae</taxon>
        <taxon>Cimex</taxon>
    </lineage>
</organism>
<dbReference type="PROSITE" id="PS51450">
    <property type="entry name" value="LRR"/>
    <property type="match status" value="1"/>
</dbReference>
<dbReference type="AlphaFoldDB" id="A0A8I6R9Q7"/>
<protein>
    <submittedName>
        <fullName evidence="4">Uncharacterized protein</fullName>
    </submittedName>
</protein>
<reference evidence="4" key="1">
    <citation type="submission" date="2022-01" db="UniProtKB">
        <authorList>
            <consortium name="EnsemblMetazoa"/>
        </authorList>
    </citation>
    <scope>IDENTIFICATION</scope>
</reference>
<dbReference type="SUPFAM" id="SSF52058">
    <property type="entry name" value="L domain-like"/>
    <property type="match status" value="1"/>
</dbReference>
<dbReference type="GeneID" id="106661139"/>
<feature type="chain" id="PRO_5035231284" evidence="3">
    <location>
        <begin position="16"/>
        <end position="399"/>
    </location>
</feature>
<keyword evidence="1 3" id="KW-0732">Signal</keyword>
<evidence type="ECO:0000256" key="2">
    <source>
        <dbReference type="SAM" id="Phobius"/>
    </source>
</evidence>
<feature type="transmembrane region" description="Helical" evidence="2">
    <location>
        <begin position="348"/>
        <end position="368"/>
    </location>
</feature>
<feature type="signal peptide" evidence="3">
    <location>
        <begin position="1"/>
        <end position="15"/>
    </location>
</feature>
<dbReference type="KEGG" id="clec:106661139"/>
<keyword evidence="2" id="KW-0812">Transmembrane</keyword>
<dbReference type="OrthoDB" id="1687175at2759"/>
<sequence>MLVFFLLNLARITQAEVLPFNCHVKHSRPVAWDVDCSSRNLQVLPKTLENQPIVNFTLRNNMFKNVSFSAWVNLKYLDISFNQVNAFHKSMLSGVKNLNFLNISYNTLRNIYPDNFEGLEHLKTLDISGNFLLKNEESVYQAINKTLYNGLRRLYAKSLGLSDFPINIFDHASELEILDLKYNNITFLPIFPPNLRVLDLSSNNLKELKMHPFHMATNLRELIIEDNKYLTTIDHDAFRHTKHLERISLRGSIRLDYLPKPLFFHLPLKSLSLARCNFTTLHPYFKHQFVQLEFLDLRGNPWECNASIRWFTRLDGPLAKEIRCFTPRNVSIDSYFGMKMSHIVLGNLLALLMGLLLIFFGLGLWFALDLEKKSRLSHMYSPLEKNVVQTRPVYVSTVC</sequence>
<dbReference type="InterPro" id="IPR001611">
    <property type="entry name" value="Leu-rich_rpt"/>
</dbReference>
<dbReference type="EnsemblMetazoa" id="XM_014384353.2">
    <property type="protein sequence ID" value="XP_014239839.1"/>
    <property type="gene ID" value="LOC106661139"/>
</dbReference>
<keyword evidence="2" id="KW-1133">Transmembrane helix</keyword>
<dbReference type="Proteomes" id="UP000494040">
    <property type="component" value="Unassembled WGS sequence"/>
</dbReference>